<evidence type="ECO:0000259" key="3">
    <source>
        <dbReference type="PROSITE" id="PS50158"/>
    </source>
</evidence>
<dbReference type="Gene3D" id="4.10.60.10">
    <property type="entry name" value="Zinc finger, CCHC-type"/>
    <property type="match status" value="1"/>
</dbReference>
<keyword evidence="1" id="KW-0479">Metal-binding</keyword>
<dbReference type="SMART" id="SM00343">
    <property type="entry name" value="ZnF_C2HC"/>
    <property type="match status" value="1"/>
</dbReference>
<name>A0A8W8NWZ9_MAGGI</name>
<keyword evidence="5" id="KW-1185">Reference proteome</keyword>
<dbReference type="InterPro" id="IPR036875">
    <property type="entry name" value="Znf_CCHC_sf"/>
</dbReference>
<keyword evidence="1" id="KW-0863">Zinc-finger</keyword>
<evidence type="ECO:0000256" key="2">
    <source>
        <dbReference type="SAM" id="MobiDB-lite"/>
    </source>
</evidence>
<dbReference type="GO" id="GO:0003676">
    <property type="term" value="F:nucleic acid binding"/>
    <property type="evidence" value="ECO:0007669"/>
    <property type="project" value="InterPro"/>
</dbReference>
<dbReference type="InterPro" id="IPR001878">
    <property type="entry name" value="Znf_CCHC"/>
</dbReference>
<organism evidence="4 5">
    <name type="scientific">Magallana gigas</name>
    <name type="common">Pacific oyster</name>
    <name type="synonym">Crassostrea gigas</name>
    <dbReference type="NCBI Taxonomy" id="29159"/>
    <lineage>
        <taxon>Eukaryota</taxon>
        <taxon>Metazoa</taxon>
        <taxon>Spiralia</taxon>
        <taxon>Lophotrochozoa</taxon>
        <taxon>Mollusca</taxon>
        <taxon>Bivalvia</taxon>
        <taxon>Autobranchia</taxon>
        <taxon>Pteriomorphia</taxon>
        <taxon>Ostreida</taxon>
        <taxon>Ostreoidea</taxon>
        <taxon>Ostreidae</taxon>
        <taxon>Magallana</taxon>
    </lineage>
</organism>
<sequence length="352" mass="40072">MTYKDREINVLEQFINGIGNSAIHDHVIFHHPQSLEAAISLATEFEAVKGSQLHVSKPVRVEDVNLVQSKSECGSKNADSLHVEHQQDSPSESKSLSELFKTLECCVDKLSKSINRVNRGGRRHSGKMSSVECYNCHQFGHIARDCPEPCQRGSKIDDLNGILGMDFLEQHDVKIHIAQGILMFADQQQVQLDKDYSPVCARVKLSKRVVIPPDSEVIIPGYAVGVKDTSLSAMEDVLDLEVSEKEMQFLDEEGDEFPEEFVKDARKSEITRHFKRIHPTHETPALIGKLTNNIKFIDPGTFKKPRKRIHREERERAQQLRRQNLPSQPLFELSDNHNPRDQRYPKGGFLHK</sequence>
<dbReference type="PROSITE" id="PS50158">
    <property type="entry name" value="ZF_CCHC"/>
    <property type="match status" value="1"/>
</dbReference>
<protein>
    <recommendedName>
        <fullName evidence="3">CCHC-type domain-containing protein</fullName>
    </recommendedName>
</protein>
<evidence type="ECO:0000313" key="5">
    <source>
        <dbReference type="Proteomes" id="UP000005408"/>
    </source>
</evidence>
<dbReference type="AlphaFoldDB" id="A0A8W8NWZ9"/>
<dbReference type="Pfam" id="PF00098">
    <property type="entry name" value="zf-CCHC"/>
    <property type="match status" value="1"/>
</dbReference>
<dbReference type="Proteomes" id="UP000005408">
    <property type="component" value="Unassembled WGS sequence"/>
</dbReference>
<proteinExistence type="predicted"/>
<dbReference type="SUPFAM" id="SSF57756">
    <property type="entry name" value="Retrovirus zinc finger-like domains"/>
    <property type="match status" value="1"/>
</dbReference>
<feature type="region of interest" description="Disordered" evidence="2">
    <location>
        <begin position="306"/>
        <end position="352"/>
    </location>
</feature>
<evidence type="ECO:0000313" key="4">
    <source>
        <dbReference type="EnsemblMetazoa" id="G8952.1:cds"/>
    </source>
</evidence>
<keyword evidence="1" id="KW-0862">Zinc</keyword>
<feature type="compositionally biased region" description="Basic and acidic residues" evidence="2">
    <location>
        <begin position="334"/>
        <end position="344"/>
    </location>
</feature>
<dbReference type="EnsemblMetazoa" id="G8952.1">
    <property type="protein sequence ID" value="G8952.1:cds"/>
    <property type="gene ID" value="G8952"/>
</dbReference>
<evidence type="ECO:0000256" key="1">
    <source>
        <dbReference type="PROSITE-ProRule" id="PRU00047"/>
    </source>
</evidence>
<reference evidence="4" key="1">
    <citation type="submission" date="2022-08" db="UniProtKB">
        <authorList>
            <consortium name="EnsemblMetazoa"/>
        </authorList>
    </citation>
    <scope>IDENTIFICATION</scope>
    <source>
        <strain evidence="4">05x7-T-G4-1.051#20</strain>
    </source>
</reference>
<feature type="domain" description="CCHC-type" evidence="3">
    <location>
        <begin position="133"/>
        <end position="148"/>
    </location>
</feature>
<dbReference type="GO" id="GO:0008270">
    <property type="term" value="F:zinc ion binding"/>
    <property type="evidence" value="ECO:0007669"/>
    <property type="project" value="UniProtKB-KW"/>
</dbReference>
<accession>A0A8W8NWZ9</accession>